<feature type="chain" id="PRO_5029514587" evidence="1">
    <location>
        <begin position="19"/>
        <end position="156"/>
    </location>
</feature>
<name>A0A7K1TKH7_9BACT</name>
<keyword evidence="3" id="KW-1185">Reference proteome</keyword>
<evidence type="ECO:0000313" key="2">
    <source>
        <dbReference type="EMBL" id="MVN78917.1"/>
    </source>
</evidence>
<reference evidence="2 3" key="1">
    <citation type="submission" date="2019-12" db="EMBL/GenBank/DDBJ databases">
        <title>Hymenobacter sp. HMF4947 Genome sequencing and assembly.</title>
        <authorList>
            <person name="Kang H."/>
            <person name="Cha I."/>
            <person name="Kim H."/>
            <person name="Joh K."/>
        </authorList>
    </citation>
    <scope>NUCLEOTIDE SEQUENCE [LARGE SCALE GENOMIC DNA]</scope>
    <source>
        <strain evidence="2 3">HMF4947</strain>
    </source>
</reference>
<dbReference type="Proteomes" id="UP000441336">
    <property type="component" value="Unassembled WGS sequence"/>
</dbReference>
<dbReference type="AlphaFoldDB" id="A0A7K1TKH7"/>
<proteinExistence type="predicted"/>
<accession>A0A7K1TKH7</accession>
<evidence type="ECO:0000256" key="1">
    <source>
        <dbReference type="SAM" id="SignalP"/>
    </source>
</evidence>
<feature type="signal peptide" evidence="1">
    <location>
        <begin position="1"/>
        <end position="18"/>
    </location>
</feature>
<sequence>MKHYLLAALLACAIPTLAQTVPPAGQEASEPTKKDNVIILHTADSVATAYTKLGRLLLESGYPIDKSDKELGYINTGFRATQNRTVEAALRFAVIRTTTGVLIEIRGICRVPTAKSADIPIDFRGTFGSPAGIAWVEMNRLALAYKAPTVTYKQQH</sequence>
<comment type="caution">
    <text evidence="2">The sequence shown here is derived from an EMBL/GenBank/DDBJ whole genome shotgun (WGS) entry which is preliminary data.</text>
</comment>
<keyword evidence="1" id="KW-0732">Signal</keyword>
<organism evidence="2 3">
    <name type="scientific">Hymenobacter ginkgonis</name>
    <dbReference type="NCBI Taxonomy" id="2682976"/>
    <lineage>
        <taxon>Bacteria</taxon>
        <taxon>Pseudomonadati</taxon>
        <taxon>Bacteroidota</taxon>
        <taxon>Cytophagia</taxon>
        <taxon>Cytophagales</taxon>
        <taxon>Hymenobacteraceae</taxon>
        <taxon>Hymenobacter</taxon>
    </lineage>
</organism>
<protein>
    <submittedName>
        <fullName evidence="2">Uncharacterized protein</fullName>
    </submittedName>
</protein>
<gene>
    <name evidence="2" type="ORF">GO988_21520</name>
</gene>
<dbReference type="EMBL" id="WQKZ01000008">
    <property type="protein sequence ID" value="MVN78917.1"/>
    <property type="molecule type" value="Genomic_DNA"/>
</dbReference>
<dbReference type="RefSeq" id="WP_157569531.1">
    <property type="nucleotide sequence ID" value="NZ_WQKZ01000008.1"/>
</dbReference>
<evidence type="ECO:0000313" key="3">
    <source>
        <dbReference type="Proteomes" id="UP000441336"/>
    </source>
</evidence>